<protein>
    <submittedName>
        <fullName evidence="1">Uncharacterized protein</fullName>
    </submittedName>
</protein>
<proteinExistence type="predicted"/>
<evidence type="ECO:0000313" key="1">
    <source>
        <dbReference type="EMBL" id="KAJ8002208.1"/>
    </source>
</evidence>
<gene>
    <name evidence="1" type="ORF">DPEC_G00177510</name>
</gene>
<sequence>MDKRFQRACVACRPITISDLVRAVPPYQGSSVRDLIHIFTSEKGFPLPDLYVKNNGRISALDEKLQAGAVYRLEPRLCGGKGGFGSMLRALGAQIEKTTNREACRDLSGRRLRDVNHEKEMAEWLKKQADREAEKEQKRLERLERKLAEPKHHFTDSKYEQQCHDLSERLEDSVLKGMQASSSGLVKVDVAPKRKTTIQGQGKSKKKCFWTGVGGLEGSDSSEEDDASDSGDTESRSVSGTVVPCSPVKRVSSAHPSASQCIAEPAATLEAPSTSSKSSPPESPAEMQTQCQEVATTLEAPSTSSKSSPPESPAEMQTQCQEVATTLEAPSTSSKSSPPESSAEMQTTLEAPSTSSKSSPPESPAEMQTQCQEVATTLEAPSTSSKSSPPESPAEMQTTLEAPSTSSKSSPPESPAEMQTQCQEVATASDGDREQEVVPIEKTSMETESLSKAQSNADQATQDDGPCDLQAVHSATELEALGLDRLKMELIARGMKCGGTLSERAARLYSSKGLSVEEISPALLAKPRKGKK</sequence>
<keyword evidence="2" id="KW-1185">Reference proteome</keyword>
<name>A0ACC2GF44_DALPE</name>
<organism evidence="1 2">
    <name type="scientific">Dallia pectoralis</name>
    <name type="common">Alaska blackfish</name>
    <dbReference type="NCBI Taxonomy" id="75939"/>
    <lineage>
        <taxon>Eukaryota</taxon>
        <taxon>Metazoa</taxon>
        <taxon>Chordata</taxon>
        <taxon>Craniata</taxon>
        <taxon>Vertebrata</taxon>
        <taxon>Euteleostomi</taxon>
        <taxon>Actinopterygii</taxon>
        <taxon>Neopterygii</taxon>
        <taxon>Teleostei</taxon>
        <taxon>Protacanthopterygii</taxon>
        <taxon>Esociformes</taxon>
        <taxon>Umbridae</taxon>
        <taxon>Dallia</taxon>
    </lineage>
</organism>
<accession>A0ACC2GF44</accession>
<comment type="caution">
    <text evidence="1">The sequence shown here is derived from an EMBL/GenBank/DDBJ whole genome shotgun (WGS) entry which is preliminary data.</text>
</comment>
<dbReference type="Proteomes" id="UP001157502">
    <property type="component" value="Chromosome 14"/>
</dbReference>
<reference evidence="1" key="1">
    <citation type="submission" date="2021-05" db="EMBL/GenBank/DDBJ databases">
        <authorList>
            <person name="Pan Q."/>
            <person name="Jouanno E."/>
            <person name="Zahm M."/>
            <person name="Klopp C."/>
            <person name="Cabau C."/>
            <person name="Louis A."/>
            <person name="Berthelot C."/>
            <person name="Parey E."/>
            <person name="Roest Crollius H."/>
            <person name="Montfort J."/>
            <person name="Robinson-Rechavi M."/>
            <person name="Bouchez O."/>
            <person name="Lampietro C."/>
            <person name="Lopez Roques C."/>
            <person name="Donnadieu C."/>
            <person name="Postlethwait J."/>
            <person name="Bobe J."/>
            <person name="Dillon D."/>
            <person name="Chandos A."/>
            <person name="von Hippel F."/>
            <person name="Guiguen Y."/>
        </authorList>
    </citation>
    <scope>NUCLEOTIDE SEQUENCE</scope>
    <source>
        <strain evidence="1">YG-Jan2019</strain>
    </source>
</reference>
<evidence type="ECO:0000313" key="2">
    <source>
        <dbReference type="Proteomes" id="UP001157502"/>
    </source>
</evidence>
<dbReference type="EMBL" id="CM055741">
    <property type="protein sequence ID" value="KAJ8002208.1"/>
    <property type="molecule type" value="Genomic_DNA"/>
</dbReference>